<proteinExistence type="predicted"/>
<evidence type="ECO:0000313" key="3">
    <source>
        <dbReference type="EMBL" id="PUU77313.1"/>
    </source>
</evidence>
<organism evidence="3 4">
    <name type="scientific">Tuber borchii</name>
    <name type="common">White truffle</name>
    <dbReference type="NCBI Taxonomy" id="42251"/>
    <lineage>
        <taxon>Eukaryota</taxon>
        <taxon>Fungi</taxon>
        <taxon>Dikarya</taxon>
        <taxon>Ascomycota</taxon>
        <taxon>Pezizomycotina</taxon>
        <taxon>Pezizomycetes</taxon>
        <taxon>Pezizales</taxon>
        <taxon>Tuberaceae</taxon>
        <taxon>Tuber</taxon>
    </lineage>
</organism>
<accession>A0A2T6ZPA6</accession>
<name>A0A2T6ZPA6_TUBBO</name>
<gene>
    <name evidence="3" type="ORF">B9Z19DRAFT_1128488</name>
</gene>
<dbReference type="AlphaFoldDB" id="A0A2T6ZPA6"/>
<feature type="region of interest" description="Disordered" evidence="2">
    <location>
        <begin position="158"/>
        <end position="194"/>
    </location>
</feature>
<reference evidence="3 4" key="1">
    <citation type="submission" date="2017-04" db="EMBL/GenBank/DDBJ databases">
        <title>Draft genome sequence of Tuber borchii Vittad., a whitish edible truffle.</title>
        <authorList>
            <consortium name="DOE Joint Genome Institute"/>
            <person name="Murat C."/>
            <person name="Kuo A."/>
            <person name="Barry K.W."/>
            <person name="Clum A."/>
            <person name="Dockter R.B."/>
            <person name="Fauchery L."/>
            <person name="Iotti M."/>
            <person name="Kohler A."/>
            <person name="Labutti K."/>
            <person name="Lindquist E.A."/>
            <person name="Lipzen A."/>
            <person name="Ohm R.A."/>
            <person name="Wang M."/>
            <person name="Grigoriev I.V."/>
            <person name="Zambonelli A."/>
            <person name="Martin F.M."/>
        </authorList>
    </citation>
    <scope>NUCLEOTIDE SEQUENCE [LARGE SCALE GENOMIC DNA]</scope>
    <source>
        <strain evidence="3 4">Tbo3840</strain>
    </source>
</reference>
<dbReference type="Proteomes" id="UP000244722">
    <property type="component" value="Unassembled WGS sequence"/>
</dbReference>
<feature type="compositionally biased region" description="Polar residues" evidence="2">
    <location>
        <begin position="34"/>
        <end position="44"/>
    </location>
</feature>
<evidence type="ECO:0000313" key="4">
    <source>
        <dbReference type="Proteomes" id="UP000244722"/>
    </source>
</evidence>
<evidence type="ECO:0000256" key="2">
    <source>
        <dbReference type="SAM" id="MobiDB-lite"/>
    </source>
</evidence>
<feature type="region of interest" description="Disordered" evidence="2">
    <location>
        <begin position="31"/>
        <end position="51"/>
    </location>
</feature>
<keyword evidence="4" id="KW-1185">Reference proteome</keyword>
<comment type="caution">
    <text evidence="3">The sequence shown here is derived from an EMBL/GenBank/DDBJ whole genome shotgun (WGS) entry which is preliminary data.</text>
</comment>
<dbReference type="OrthoDB" id="5404006at2759"/>
<sequence>MTVNKIRQLLFKYFHMEKRKELMKLRYGEGASQKEGQQYTSPPQIDSGPKPGILLRKRVQVEVGLHRRYRETQGANVLEELARVSEIVINSVSRMENKLQELKKRRVEEDSKYYVIADHVITVVEELARRRDIVRNLQEPTSPILKLDTLLSAPKKQWAPQGGRWKRDSTLPHKKGASPVHDAQTVQEETKEAVDNAKNAATINPDLCKLRKAKRRFS</sequence>
<protein>
    <submittedName>
        <fullName evidence="3">Uncharacterized protein</fullName>
    </submittedName>
</protein>
<dbReference type="EMBL" id="NESQ01000156">
    <property type="protein sequence ID" value="PUU77313.1"/>
    <property type="molecule type" value="Genomic_DNA"/>
</dbReference>
<feature type="coiled-coil region" evidence="1">
    <location>
        <begin position="85"/>
        <end position="112"/>
    </location>
</feature>
<evidence type="ECO:0000256" key="1">
    <source>
        <dbReference type="SAM" id="Coils"/>
    </source>
</evidence>
<keyword evidence="1" id="KW-0175">Coiled coil</keyword>